<evidence type="ECO:0000313" key="2">
    <source>
        <dbReference type="RefSeq" id="XP_010263313.1"/>
    </source>
</evidence>
<organism evidence="1 2">
    <name type="scientific">Nelumbo nucifera</name>
    <name type="common">Sacred lotus</name>
    <dbReference type="NCBI Taxonomy" id="4432"/>
    <lineage>
        <taxon>Eukaryota</taxon>
        <taxon>Viridiplantae</taxon>
        <taxon>Streptophyta</taxon>
        <taxon>Embryophyta</taxon>
        <taxon>Tracheophyta</taxon>
        <taxon>Spermatophyta</taxon>
        <taxon>Magnoliopsida</taxon>
        <taxon>Proteales</taxon>
        <taxon>Nelumbonaceae</taxon>
        <taxon>Nelumbo</taxon>
    </lineage>
</organism>
<dbReference type="KEGG" id="nnu:104601611"/>
<accession>A0A1U8ALS0</accession>
<name>A0A1U8ALS0_NELNU</name>
<dbReference type="GeneID" id="104601611"/>
<dbReference type="Proteomes" id="UP000189703">
    <property type="component" value="Unplaced"/>
</dbReference>
<sequence length="233" mass="26533">MGTVISKTATGIGGILGNAFVAPIKTVFGGSCEGICLGTWDIICFIEHFCVSNLVKLLMVLGLAYISIMFIYLLFKIGIIQCVGRSLCKMRWAACEAYWRALQHITCFLWHKLKNTKRVHRCRHFQDIEEGCGSTDDGDCSETYGSLSTKRKWKSIKGRRKDQMQMSFYPVRQGLRDGYRSHSHHHNVRLKASVVSVRVKGESTRACNSRHIQVSKPGNLRKAMRLYKRRRIS</sequence>
<dbReference type="OrthoDB" id="1916120at2759"/>
<reference evidence="2" key="1">
    <citation type="submission" date="2025-08" db="UniProtKB">
        <authorList>
            <consortium name="RefSeq"/>
        </authorList>
    </citation>
    <scope>IDENTIFICATION</scope>
</reference>
<dbReference type="PANTHER" id="PTHR35278">
    <property type="entry name" value="TRANSMEMBRANE PROTEIN-RELATED"/>
    <property type="match status" value="1"/>
</dbReference>
<evidence type="ECO:0000313" key="1">
    <source>
        <dbReference type="Proteomes" id="UP000189703"/>
    </source>
</evidence>
<dbReference type="AlphaFoldDB" id="A0A1U8ALS0"/>
<dbReference type="eggNOG" id="ENOG502RXUF">
    <property type="taxonomic scope" value="Eukaryota"/>
</dbReference>
<protein>
    <submittedName>
        <fullName evidence="2">Uncharacterized protein LOC104601611</fullName>
    </submittedName>
</protein>
<dbReference type="PANTHER" id="PTHR35278:SF4">
    <property type="entry name" value="TRANSMEMBRANE PROTEIN"/>
    <property type="match status" value="1"/>
</dbReference>
<dbReference type="OMA" id="DIVCFIE"/>
<proteinExistence type="predicted"/>
<gene>
    <name evidence="2" type="primary">LOC104601611</name>
</gene>
<dbReference type="RefSeq" id="XP_010263313.1">
    <property type="nucleotide sequence ID" value="XM_010265011.2"/>
</dbReference>
<keyword evidence="1" id="KW-1185">Reference proteome</keyword>